<evidence type="ECO:0000256" key="1">
    <source>
        <dbReference type="SAM" id="MobiDB-lite"/>
    </source>
</evidence>
<feature type="region of interest" description="Disordered" evidence="1">
    <location>
        <begin position="55"/>
        <end position="76"/>
    </location>
</feature>
<evidence type="ECO:0000313" key="3">
    <source>
        <dbReference type="Proteomes" id="UP001165083"/>
    </source>
</evidence>
<dbReference type="AlphaFoldDB" id="A0A9W6TC24"/>
<keyword evidence="3" id="KW-1185">Reference proteome</keyword>
<gene>
    <name evidence="2" type="ORF">Plil01_000075100</name>
</gene>
<organism evidence="2 3">
    <name type="scientific">Phytophthora lilii</name>
    <dbReference type="NCBI Taxonomy" id="2077276"/>
    <lineage>
        <taxon>Eukaryota</taxon>
        <taxon>Sar</taxon>
        <taxon>Stramenopiles</taxon>
        <taxon>Oomycota</taxon>
        <taxon>Peronosporomycetes</taxon>
        <taxon>Peronosporales</taxon>
        <taxon>Peronosporaceae</taxon>
        <taxon>Phytophthora</taxon>
    </lineage>
</organism>
<protein>
    <submittedName>
        <fullName evidence="2">Unnamed protein product</fullName>
    </submittedName>
</protein>
<name>A0A9W6TC24_9STRA</name>
<proteinExistence type="predicted"/>
<sequence length="76" mass="8390">MADTPANLAIDKKCSTQVHIQGQASQLPGWHTVPQRLNTDFMGQPTGCDASWHPRDIGNGTVKRQHGPGRQQQWTT</sequence>
<dbReference type="EMBL" id="BSXW01000021">
    <property type="protein sequence ID" value="GMF09886.1"/>
    <property type="molecule type" value="Genomic_DNA"/>
</dbReference>
<comment type="caution">
    <text evidence="2">The sequence shown here is derived from an EMBL/GenBank/DDBJ whole genome shotgun (WGS) entry which is preliminary data.</text>
</comment>
<dbReference type="Proteomes" id="UP001165083">
    <property type="component" value="Unassembled WGS sequence"/>
</dbReference>
<reference evidence="2" key="1">
    <citation type="submission" date="2023-04" db="EMBL/GenBank/DDBJ databases">
        <title>Phytophthora lilii NBRC 32176.</title>
        <authorList>
            <person name="Ichikawa N."/>
            <person name="Sato H."/>
            <person name="Tonouchi N."/>
        </authorList>
    </citation>
    <scope>NUCLEOTIDE SEQUENCE</scope>
    <source>
        <strain evidence="2">NBRC 32176</strain>
    </source>
</reference>
<dbReference type="OrthoDB" id="123694at2759"/>
<accession>A0A9W6TC24</accession>
<evidence type="ECO:0000313" key="2">
    <source>
        <dbReference type="EMBL" id="GMF09886.1"/>
    </source>
</evidence>